<proteinExistence type="predicted"/>
<name>A0A0E9WNG7_ANGAN</name>
<accession>A0A0E9WNG7</accession>
<sequence length="66" mass="7656">MMHYPNKRATLLKGLTQNLFSFQTFLFQGPPPPRLNGIQETAILNYKGLYIFLKGFIFKFFSPISI</sequence>
<dbReference type="AlphaFoldDB" id="A0A0E9WNG7"/>
<reference evidence="1" key="1">
    <citation type="submission" date="2014-11" db="EMBL/GenBank/DDBJ databases">
        <authorList>
            <person name="Amaro Gonzalez C."/>
        </authorList>
    </citation>
    <scope>NUCLEOTIDE SEQUENCE</scope>
</reference>
<protein>
    <submittedName>
        <fullName evidence="1">Uncharacterized protein</fullName>
    </submittedName>
</protein>
<organism evidence="1">
    <name type="scientific">Anguilla anguilla</name>
    <name type="common">European freshwater eel</name>
    <name type="synonym">Muraena anguilla</name>
    <dbReference type="NCBI Taxonomy" id="7936"/>
    <lineage>
        <taxon>Eukaryota</taxon>
        <taxon>Metazoa</taxon>
        <taxon>Chordata</taxon>
        <taxon>Craniata</taxon>
        <taxon>Vertebrata</taxon>
        <taxon>Euteleostomi</taxon>
        <taxon>Actinopterygii</taxon>
        <taxon>Neopterygii</taxon>
        <taxon>Teleostei</taxon>
        <taxon>Anguilliformes</taxon>
        <taxon>Anguillidae</taxon>
        <taxon>Anguilla</taxon>
    </lineage>
</organism>
<evidence type="ECO:0000313" key="1">
    <source>
        <dbReference type="EMBL" id="JAH91821.1"/>
    </source>
</evidence>
<reference evidence="1" key="2">
    <citation type="journal article" date="2015" name="Fish Shellfish Immunol.">
        <title>Early steps in the European eel (Anguilla anguilla)-Vibrio vulnificus interaction in the gills: Role of the RtxA13 toxin.</title>
        <authorList>
            <person name="Callol A."/>
            <person name="Pajuelo D."/>
            <person name="Ebbesson L."/>
            <person name="Teles M."/>
            <person name="MacKenzie S."/>
            <person name="Amaro C."/>
        </authorList>
    </citation>
    <scope>NUCLEOTIDE SEQUENCE</scope>
</reference>
<dbReference type="EMBL" id="GBXM01016756">
    <property type="protein sequence ID" value="JAH91821.1"/>
    <property type="molecule type" value="Transcribed_RNA"/>
</dbReference>